<name>A0AAV5UE97_9BILA</name>
<feature type="non-terminal residue" evidence="9">
    <location>
        <position position="1"/>
    </location>
</feature>
<dbReference type="GO" id="GO:0032436">
    <property type="term" value="P:positive regulation of proteasomal ubiquitin-dependent protein catabolic process"/>
    <property type="evidence" value="ECO:0007669"/>
    <property type="project" value="TreeGrafter"/>
</dbReference>
<evidence type="ECO:0000256" key="1">
    <source>
        <dbReference type="ARBA" id="ARBA00005527"/>
    </source>
</evidence>
<comment type="caution">
    <text evidence="9">The sequence shown here is derived from an EMBL/GenBank/DDBJ whole genome shotgun (WGS) entry which is preliminary data.</text>
</comment>
<evidence type="ECO:0000256" key="4">
    <source>
        <dbReference type="ARBA" id="ARBA00022741"/>
    </source>
</evidence>
<dbReference type="GO" id="GO:0005524">
    <property type="term" value="F:ATP binding"/>
    <property type="evidence" value="ECO:0007669"/>
    <property type="project" value="UniProtKB-KW"/>
</dbReference>
<gene>
    <name evidence="9" type="ORF">PENTCL1PPCAC_26821</name>
</gene>
<dbReference type="GO" id="GO:0005829">
    <property type="term" value="C:cytosol"/>
    <property type="evidence" value="ECO:0007669"/>
    <property type="project" value="TreeGrafter"/>
</dbReference>
<dbReference type="SUPFAM" id="SSF56112">
    <property type="entry name" value="Protein kinase-like (PK-like)"/>
    <property type="match status" value="1"/>
</dbReference>
<dbReference type="InterPro" id="IPR011009">
    <property type="entry name" value="Kinase-like_dom_sf"/>
</dbReference>
<dbReference type="PANTHER" id="PTHR24057">
    <property type="entry name" value="GLYCOGEN SYNTHASE KINASE-3 ALPHA"/>
    <property type="match status" value="1"/>
</dbReference>
<dbReference type="Pfam" id="PF00069">
    <property type="entry name" value="Pkinase"/>
    <property type="match status" value="1"/>
</dbReference>
<dbReference type="EMBL" id="BTSX01000006">
    <property type="protein sequence ID" value="GMT04647.1"/>
    <property type="molecule type" value="Genomic_DNA"/>
</dbReference>
<keyword evidence="10" id="KW-1185">Reference proteome</keyword>
<evidence type="ECO:0000256" key="7">
    <source>
        <dbReference type="SAM" id="MobiDB-lite"/>
    </source>
</evidence>
<feature type="compositionally biased region" description="Polar residues" evidence="7">
    <location>
        <begin position="429"/>
        <end position="440"/>
    </location>
</feature>
<dbReference type="GO" id="GO:0030154">
    <property type="term" value="P:cell differentiation"/>
    <property type="evidence" value="ECO:0007669"/>
    <property type="project" value="TreeGrafter"/>
</dbReference>
<feature type="compositionally biased region" description="Polar residues" evidence="7">
    <location>
        <begin position="40"/>
        <end position="58"/>
    </location>
</feature>
<dbReference type="FunFam" id="1.10.510.10:FF:000624">
    <property type="entry name" value="Mitogen-activated protein kinase"/>
    <property type="match status" value="1"/>
</dbReference>
<keyword evidence="5" id="KW-0418">Kinase</keyword>
<dbReference type="GO" id="GO:0030424">
    <property type="term" value="C:axon"/>
    <property type="evidence" value="ECO:0007669"/>
    <property type="project" value="TreeGrafter"/>
</dbReference>
<comment type="similarity">
    <text evidence="1">Belongs to the protein kinase superfamily. CMGC Ser/Thr protein kinase family. GSK-3 subfamily.</text>
</comment>
<dbReference type="InterPro" id="IPR050591">
    <property type="entry name" value="GSK-3"/>
</dbReference>
<accession>A0AAV5UE97</accession>
<dbReference type="PROSITE" id="PS50011">
    <property type="entry name" value="PROTEIN_KINASE_DOM"/>
    <property type="match status" value="1"/>
</dbReference>
<dbReference type="InterPro" id="IPR008271">
    <property type="entry name" value="Ser/Thr_kinase_AS"/>
</dbReference>
<dbReference type="InterPro" id="IPR000719">
    <property type="entry name" value="Prot_kinase_dom"/>
</dbReference>
<feature type="region of interest" description="Disordered" evidence="7">
    <location>
        <begin position="421"/>
        <end position="466"/>
    </location>
</feature>
<evidence type="ECO:0000256" key="3">
    <source>
        <dbReference type="ARBA" id="ARBA00022679"/>
    </source>
</evidence>
<feature type="non-terminal residue" evidence="9">
    <location>
        <position position="466"/>
    </location>
</feature>
<reference evidence="9" key="1">
    <citation type="submission" date="2023-10" db="EMBL/GenBank/DDBJ databases">
        <title>Genome assembly of Pristionchus species.</title>
        <authorList>
            <person name="Yoshida K."/>
            <person name="Sommer R.J."/>
        </authorList>
    </citation>
    <scope>NUCLEOTIDE SEQUENCE</scope>
    <source>
        <strain evidence="9">RS0144</strain>
    </source>
</reference>
<dbReference type="GO" id="GO:0070507">
    <property type="term" value="P:regulation of microtubule cytoskeleton organization"/>
    <property type="evidence" value="ECO:0007669"/>
    <property type="project" value="TreeGrafter"/>
</dbReference>
<protein>
    <recommendedName>
        <fullName evidence="8">Protein kinase domain-containing protein</fullName>
    </recommendedName>
</protein>
<evidence type="ECO:0000256" key="2">
    <source>
        <dbReference type="ARBA" id="ARBA00022527"/>
    </source>
</evidence>
<dbReference type="Gene3D" id="3.30.200.20">
    <property type="entry name" value="Phosphorylase Kinase, domain 1"/>
    <property type="match status" value="1"/>
</dbReference>
<dbReference type="Gene3D" id="1.10.510.10">
    <property type="entry name" value="Transferase(Phosphotransferase) domain 1"/>
    <property type="match status" value="1"/>
</dbReference>
<evidence type="ECO:0000313" key="10">
    <source>
        <dbReference type="Proteomes" id="UP001432027"/>
    </source>
</evidence>
<dbReference type="Proteomes" id="UP001432027">
    <property type="component" value="Unassembled WGS sequence"/>
</dbReference>
<dbReference type="GO" id="GO:0005634">
    <property type="term" value="C:nucleus"/>
    <property type="evidence" value="ECO:0007669"/>
    <property type="project" value="TreeGrafter"/>
</dbReference>
<keyword evidence="4" id="KW-0547">Nucleotide-binding</keyword>
<evidence type="ECO:0000313" key="9">
    <source>
        <dbReference type="EMBL" id="GMT04647.1"/>
    </source>
</evidence>
<feature type="region of interest" description="Disordered" evidence="7">
    <location>
        <begin position="33"/>
        <end position="58"/>
    </location>
</feature>
<evidence type="ECO:0000259" key="8">
    <source>
        <dbReference type="PROSITE" id="PS50011"/>
    </source>
</evidence>
<evidence type="ECO:0000256" key="5">
    <source>
        <dbReference type="ARBA" id="ARBA00022777"/>
    </source>
</evidence>
<feature type="domain" description="Protein kinase" evidence="8">
    <location>
        <begin position="83"/>
        <end position="377"/>
    </location>
</feature>
<sequence>RFFPFPSNEMPNLFRTILDSIIGRRSIGECNKGVPPISEMSPSQGTPDREINTPTLTNSEPETIYHIPRVFDILNGEWISIKLTDARLCGYGVFSNVYYGKLMEPEEMEVAIKKVWPKKTKRNDEMLLLASFRKLGARNVAQLLYTGRSTHSEGTRNSLICETFYMTYQESNLEQLIRSEGALELVETKLYAWQIFNGLDFLAMNNIMHRDVKPVNILVNRATGELQLADFGSAKLVKNAKELSTGYQVTRYYRPPELLYSKGMMVYDWRVDLWSAGCVVAEMLTGKILFASRNVKHQRTRTQYALGVPSEKDIELMGVPEEVVVESIDLNIRSIGIKRFLRDYSIPSEAIRFLSKLFVYNPRKRPHGEKAMGDSFFEEILDSSTLTSTGLSTSPLLLRQSGPAKRPYDFEAMFTLNRRADTPVIPTPAESSPSDPSYSDRQVLRVSPLDRAVKDSPEDALTPVVM</sequence>
<dbReference type="PROSITE" id="PS00108">
    <property type="entry name" value="PROTEIN_KINASE_ST"/>
    <property type="match status" value="1"/>
</dbReference>
<organism evidence="9 10">
    <name type="scientific">Pristionchus entomophagus</name>
    <dbReference type="NCBI Taxonomy" id="358040"/>
    <lineage>
        <taxon>Eukaryota</taxon>
        <taxon>Metazoa</taxon>
        <taxon>Ecdysozoa</taxon>
        <taxon>Nematoda</taxon>
        <taxon>Chromadorea</taxon>
        <taxon>Rhabditida</taxon>
        <taxon>Rhabditina</taxon>
        <taxon>Diplogasteromorpha</taxon>
        <taxon>Diplogasteroidea</taxon>
        <taxon>Neodiplogasteridae</taxon>
        <taxon>Pristionchus</taxon>
    </lineage>
</organism>
<dbReference type="GO" id="GO:0007165">
    <property type="term" value="P:signal transduction"/>
    <property type="evidence" value="ECO:0007669"/>
    <property type="project" value="TreeGrafter"/>
</dbReference>
<evidence type="ECO:0000256" key="6">
    <source>
        <dbReference type="ARBA" id="ARBA00022840"/>
    </source>
</evidence>
<dbReference type="AlphaFoldDB" id="A0AAV5UE97"/>
<dbReference type="GO" id="GO:0004674">
    <property type="term" value="F:protein serine/threonine kinase activity"/>
    <property type="evidence" value="ECO:0007669"/>
    <property type="project" value="UniProtKB-KW"/>
</dbReference>
<keyword evidence="2" id="KW-0723">Serine/threonine-protein kinase</keyword>
<dbReference type="GO" id="GO:0090090">
    <property type="term" value="P:negative regulation of canonical Wnt signaling pathway"/>
    <property type="evidence" value="ECO:0007669"/>
    <property type="project" value="TreeGrafter"/>
</dbReference>
<dbReference type="SMART" id="SM00220">
    <property type="entry name" value="S_TKc"/>
    <property type="match status" value="1"/>
</dbReference>
<keyword evidence="3" id="KW-0808">Transferase</keyword>
<dbReference type="PANTHER" id="PTHR24057:SF18">
    <property type="entry name" value="SERINE_THREONINE-PROTEIN KINASE R03D7.5-RELATED"/>
    <property type="match status" value="1"/>
</dbReference>
<keyword evidence="6" id="KW-0067">ATP-binding</keyword>
<proteinExistence type="inferred from homology"/>